<feature type="transmembrane region" description="Helical" evidence="1">
    <location>
        <begin position="38"/>
        <end position="59"/>
    </location>
</feature>
<evidence type="ECO:0000313" key="2">
    <source>
        <dbReference type="EMBL" id="SFP23995.1"/>
    </source>
</evidence>
<keyword evidence="1" id="KW-0812">Transmembrane</keyword>
<keyword evidence="1" id="KW-0472">Membrane</keyword>
<feature type="transmembrane region" description="Helical" evidence="1">
    <location>
        <begin position="179"/>
        <end position="197"/>
    </location>
</feature>
<keyword evidence="3" id="KW-1185">Reference proteome</keyword>
<organism evidence="2 3">
    <name type="scientific">Salibacterium halotolerans</name>
    <dbReference type="NCBI Taxonomy" id="1884432"/>
    <lineage>
        <taxon>Bacteria</taxon>
        <taxon>Bacillati</taxon>
        <taxon>Bacillota</taxon>
        <taxon>Bacilli</taxon>
        <taxon>Bacillales</taxon>
        <taxon>Bacillaceae</taxon>
    </lineage>
</organism>
<dbReference type="RefSeq" id="WP_093335415.1">
    <property type="nucleotide sequence ID" value="NZ_FOXD01000003.1"/>
</dbReference>
<feature type="transmembrane region" description="Helical" evidence="1">
    <location>
        <begin position="6"/>
        <end position="26"/>
    </location>
</feature>
<proteinExistence type="predicted"/>
<protein>
    <recommendedName>
        <fullName evidence="4">UDP-N-acetylmuramyl pentapeptide phosphotransferase/UDP-N-acetylglucosamine-1-phosphate transferase</fullName>
    </recommendedName>
</protein>
<reference evidence="3" key="1">
    <citation type="submission" date="2016-10" db="EMBL/GenBank/DDBJ databases">
        <authorList>
            <person name="Varghese N."/>
            <person name="Submissions S."/>
        </authorList>
    </citation>
    <scope>NUCLEOTIDE SEQUENCE [LARGE SCALE GENOMIC DNA]</scope>
    <source>
        <strain evidence="3">S7</strain>
    </source>
</reference>
<evidence type="ECO:0000256" key="1">
    <source>
        <dbReference type="SAM" id="Phobius"/>
    </source>
</evidence>
<dbReference type="OrthoDB" id="2679245at2"/>
<accession>A0A1I5NQA6</accession>
<gene>
    <name evidence="2" type="ORF">SAMN05518683_103238</name>
</gene>
<evidence type="ECO:0008006" key="4">
    <source>
        <dbReference type="Google" id="ProtNLM"/>
    </source>
</evidence>
<feature type="transmembrane region" description="Helical" evidence="1">
    <location>
        <begin position="209"/>
        <end position="240"/>
    </location>
</feature>
<dbReference type="STRING" id="1884432.SAMN05518683_103238"/>
<evidence type="ECO:0000313" key="3">
    <source>
        <dbReference type="Proteomes" id="UP000198892"/>
    </source>
</evidence>
<dbReference type="AlphaFoldDB" id="A0A1I5NQA6"/>
<dbReference type="Proteomes" id="UP000198892">
    <property type="component" value="Unassembled WGS sequence"/>
</dbReference>
<feature type="transmembrane region" description="Helical" evidence="1">
    <location>
        <begin position="105"/>
        <end position="125"/>
    </location>
</feature>
<sequence>MFEEIRTIILCSAVIFLYWAAVSRLFRWMEWNVSNYRGRTVTFSAGAFLLLFVWLYTLYGRTPEAGVFFVYTGAVWTAGWIDDIKGSTYPKGIQGHLRLIKNKKRLTTGVVKIVITLPASAWAAVYAGEQAAGIAAAFLLFVLSPHVCNLLDTRPLRVWKWSACHAALFLFFIKEGGGVPLSAAGLALIGGAAWAVLEGTERTLLGDNGAAAAGAAMAWAAVFILPLFVQWFIIIVYALLTVLSEYFSFHHAITRIPLLAGLDQAGRKK</sequence>
<feature type="transmembrane region" description="Helical" evidence="1">
    <location>
        <begin position="131"/>
        <end position="151"/>
    </location>
</feature>
<keyword evidence="1" id="KW-1133">Transmembrane helix</keyword>
<dbReference type="EMBL" id="FOXD01000003">
    <property type="protein sequence ID" value="SFP23995.1"/>
    <property type="molecule type" value="Genomic_DNA"/>
</dbReference>
<name>A0A1I5NQA6_9BACI</name>